<reference evidence="1" key="1">
    <citation type="submission" date="2023-04" db="EMBL/GenBank/DDBJ databases">
        <title>Draft Genome sequencing of Naganishia species isolated from polar environments using Oxford Nanopore Technology.</title>
        <authorList>
            <person name="Leo P."/>
            <person name="Venkateswaran K."/>
        </authorList>
    </citation>
    <scope>NUCLEOTIDE SEQUENCE</scope>
    <source>
        <strain evidence="1">MNA-CCFEE 5423</strain>
    </source>
</reference>
<comment type="caution">
    <text evidence="1">The sequence shown here is derived from an EMBL/GenBank/DDBJ whole genome shotgun (WGS) entry which is preliminary data.</text>
</comment>
<dbReference type="EMBL" id="JASBWT010000003">
    <property type="protein sequence ID" value="KAJ9106322.1"/>
    <property type="molecule type" value="Genomic_DNA"/>
</dbReference>
<keyword evidence="2" id="KW-1185">Reference proteome</keyword>
<dbReference type="Proteomes" id="UP001227268">
    <property type="component" value="Unassembled WGS sequence"/>
</dbReference>
<gene>
    <name evidence="1" type="ORF">QFC21_001468</name>
</gene>
<organism evidence="1 2">
    <name type="scientific">Naganishia friedmannii</name>
    <dbReference type="NCBI Taxonomy" id="89922"/>
    <lineage>
        <taxon>Eukaryota</taxon>
        <taxon>Fungi</taxon>
        <taxon>Dikarya</taxon>
        <taxon>Basidiomycota</taxon>
        <taxon>Agaricomycotina</taxon>
        <taxon>Tremellomycetes</taxon>
        <taxon>Filobasidiales</taxon>
        <taxon>Filobasidiaceae</taxon>
        <taxon>Naganishia</taxon>
    </lineage>
</organism>
<protein>
    <submittedName>
        <fullName evidence="1">Uncharacterized protein</fullName>
    </submittedName>
</protein>
<sequence length="1654" mass="182819">MTTPPPPRNISLIQRDLNGFGNHFAQGGADDGAADDDGEDQEEELGAFTQEDSRNEASVLPTNLRSVLQGEEPTDLDVRGIIPDSSYGTLLRPSQTMKETENDEESVTGEVSSNVAVPPHRVNESQTNATTYSSYNASEIEASSGMAPDPAHSNPFWDTRSDSDFGEFAQASRVSLRVSPKEKTILTCRFIRSRSQPESHISSEGFGFPFSGSSTPVKRTVGSDSDQRVVNSPGSPYRRPSHLHPSVSRLRSQFRTPSVTTVNSTYSNSAGAAAASQNSTRPPAWGSPSGFSALSRTSSSFDMEKVPAQGITGQGWNTPQDHSQARTEAADGSMADDIDDEASIDGEVTGFVFHTMRDCTKTVFTSGGVSADETSESAITTPKAGFLRRWSGATATEESEPSVHSEWGLPTVAAVNGLIAVGTESGWVVVMGFKQELRRTCGTDAIAKASGPVTAIAISPDATFVAVGHQTGSIYLYELSSANSRPARSAPALTASALATGKKEGHLIGTSITHLAFVGRRHTAIVSGDETGRAFWWSLGKVMGVESNDVIRLLGASLVHKLPESLNPANHILPRPDSSKSKAKPTKDHDLFVASPLPVAKNDHSSDTFGMIALLTDSKLMIVGLKPSARTWYRRSRQADGGRTGKMIGCAAWLPSQPSRIGVDKMNDPVLAYSWGNHLRFLKISVIPAERSAHEEEQKTSLHPVNRVEFVEGRIWKEESPIVGLNWLNSSHILIATPTYLALLDIRSMQRVEKQNFNWLFELSYVTDGKGSDYLVGTGNRLCTYKGKIFAMTESDIRVGSVLSWADRILALCHGGDFLAAINLTIQYYTATAIGNTIGLPVSMKARRKLLKTRALSLMRASLRYAFSEDRLTDGTYSSNDGRGVDLTPLFEGLAECSFHACLEIDESSFLFQEVFEAYANVGIQGIYLQILARYLLEDRISDVPPQLIQALIAHHANRAEYQEAERIIWRVDPMSLDINQSIVLCQAHGLWDAYIYVHNQCLLDYTTPIAKILELIGDSDCNTPDHYYGTIDPITQHAARLYQYIETILSGCVFPSRRAAPARVAKEGRKAVYNCIFSLTVPKDPAFHQLSNEDAYPVLQQLLHLDTEALLHTLDVAFEDGYLNDNHGFLMSRQLIINILLEVMNPREYHPGDISLLHIFVARNLPKYPQFILLSPSTLHQILQSLASDMNSSTRDDRELAAESLLSTYTPYDAEAIYQQFREAGFWRILREHYAQEGNWVEVLKVNVAGDGLLSDEYFKEMDRVLASGLKSNQASKLKVEIDGALPHMLETSPTYTATILERHLPDLHSEALRLLQSEAHKQLEYLTILLEPHRLTDTHDKVDTASSTGPSRHVTDDVYTTFISLLCELDDERLLPFIETHKRVQAIPEVLQTLESHNQLDVLVWLMLRRGEIKNSFDQLGRFMYTAVSQLFQGLKATPPDYSGSLAIIIKMARMGIKMAQHAASETSFSKEDSWYEVLSQTLGVIRRVQNIELLAFSEIILPTLRTAVQEELSALLSDSDSSTLSFPRLFQRLVDDVDNSGEERSSETYAEIKIILTSMLRTYVSEEEFLKITTRIIDGDLQILFYTLVRAKARGWKARRDACDQCGRSILLSERLANEMSRHGADLGREKNPVLIAQSGQTIHVACIGTH</sequence>
<proteinExistence type="predicted"/>
<evidence type="ECO:0000313" key="2">
    <source>
        <dbReference type="Proteomes" id="UP001227268"/>
    </source>
</evidence>
<evidence type="ECO:0000313" key="1">
    <source>
        <dbReference type="EMBL" id="KAJ9106322.1"/>
    </source>
</evidence>
<name>A0ACC2W6S2_9TREE</name>
<accession>A0ACC2W6S2</accession>